<dbReference type="AlphaFoldDB" id="A0A3P7PPH9"/>
<gene>
    <name evidence="1" type="ORF">DME_LOCUS6343</name>
</gene>
<accession>A0A3P7PPH9</accession>
<protein>
    <recommendedName>
        <fullName evidence="3">DUF148 domain-containing protein</fullName>
    </recommendedName>
</protein>
<dbReference type="Proteomes" id="UP000274756">
    <property type="component" value="Unassembled WGS sequence"/>
</dbReference>
<reference evidence="1 2" key="1">
    <citation type="submission" date="2018-11" db="EMBL/GenBank/DDBJ databases">
        <authorList>
            <consortium name="Pathogen Informatics"/>
        </authorList>
    </citation>
    <scope>NUCLEOTIDE SEQUENCE [LARGE SCALE GENOMIC DNA]</scope>
</reference>
<evidence type="ECO:0000313" key="2">
    <source>
        <dbReference type="Proteomes" id="UP000274756"/>
    </source>
</evidence>
<keyword evidence="2" id="KW-1185">Reference proteome</keyword>
<proteinExistence type="predicted"/>
<dbReference type="EMBL" id="UYYG01001155">
    <property type="protein sequence ID" value="VDN56370.1"/>
    <property type="molecule type" value="Genomic_DNA"/>
</dbReference>
<organism evidence="1 2">
    <name type="scientific">Dracunculus medinensis</name>
    <name type="common">Guinea worm</name>
    <dbReference type="NCBI Taxonomy" id="318479"/>
    <lineage>
        <taxon>Eukaryota</taxon>
        <taxon>Metazoa</taxon>
        <taxon>Ecdysozoa</taxon>
        <taxon>Nematoda</taxon>
        <taxon>Chromadorea</taxon>
        <taxon>Rhabditida</taxon>
        <taxon>Spirurina</taxon>
        <taxon>Dracunculoidea</taxon>
        <taxon>Dracunculidae</taxon>
        <taxon>Dracunculus</taxon>
    </lineage>
</organism>
<sequence>MAEFLKGTDESVKKKFMSLYNDPDVPSEIARREKIHLLAVSLLTSEQLDAYNKYATSMKRRTSAYAARLRQLSPTAREALYTIALIAQNLSKNVRNELKRFALRRKSLA</sequence>
<dbReference type="OrthoDB" id="5821057at2759"/>
<name>A0A3P7PPH9_DRAME</name>
<evidence type="ECO:0008006" key="3">
    <source>
        <dbReference type="Google" id="ProtNLM"/>
    </source>
</evidence>
<evidence type="ECO:0000313" key="1">
    <source>
        <dbReference type="EMBL" id="VDN56370.1"/>
    </source>
</evidence>